<sequence>MELPHLRRRQIRRKIQVITTVQLMKNAKVLRMLSKSGYLCAKRRFSVRKSSFKKSKEGVQKYRYFVCSKQGFKRTQTNGKGLSELPSYYILNRWTKMASSKPIFNVNSTLLEGCSQMMHKDKLISNNWVEFLECIDPDKLTLVGKIIQNVVKELKEFDGGTSESKISEFESFIGSSVPERIDILPPKQCHTKGSGKCLKGGKEKSMEQQQKRQRLCKACGQQSYHDSRNYPSKLSS</sequence>
<dbReference type="EMBL" id="JAKOGI010001454">
    <property type="protein sequence ID" value="KAJ8425540.1"/>
    <property type="molecule type" value="Genomic_DNA"/>
</dbReference>
<protein>
    <submittedName>
        <fullName evidence="1">Uncharacterized protein</fullName>
    </submittedName>
</protein>
<comment type="caution">
    <text evidence="1">The sequence shown here is derived from an EMBL/GenBank/DDBJ whole genome shotgun (WGS) entry which is preliminary data.</text>
</comment>
<evidence type="ECO:0000313" key="2">
    <source>
        <dbReference type="Proteomes" id="UP001153076"/>
    </source>
</evidence>
<dbReference type="AlphaFoldDB" id="A0A9Q1JN39"/>
<proteinExistence type="predicted"/>
<keyword evidence="2" id="KW-1185">Reference proteome</keyword>
<dbReference type="Proteomes" id="UP001153076">
    <property type="component" value="Unassembled WGS sequence"/>
</dbReference>
<reference evidence="1" key="1">
    <citation type="submission" date="2022-04" db="EMBL/GenBank/DDBJ databases">
        <title>Carnegiea gigantea Genome sequencing and assembly v2.</title>
        <authorList>
            <person name="Copetti D."/>
            <person name="Sanderson M.J."/>
            <person name="Burquez A."/>
            <person name="Wojciechowski M.F."/>
        </authorList>
    </citation>
    <scope>NUCLEOTIDE SEQUENCE</scope>
    <source>
        <strain evidence="1">SGP5-SGP5p</strain>
        <tissue evidence="1">Aerial part</tissue>
    </source>
</reference>
<gene>
    <name evidence="1" type="ORF">Cgig2_033138</name>
</gene>
<evidence type="ECO:0000313" key="1">
    <source>
        <dbReference type="EMBL" id="KAJ8425540.1"/>
    </source>
</evidence>
<accession>A0A9Q1JN39</accession>
<organism evidence="1 2">
    <name type="scientific">Carnegiea gigantea</name>
    <dbReference type="NCBI Taxonomy" id="171969"/>
    <lineage>
        <taxon>Eukaryota</taxon>
        <taxon>Viridiplantae</taxon>
        <taxon>Streptophyta</taxon>
        <taxon>Embryophyta</taxon>
        <taxon>Tracheophyta</taxon>
        <taxon>Spermatophyta</taxon>
        <taxon>Magnoliopsida</taxon>
        <taxon>eudicotyledons</taxon>
        <taxon>Gunneridae</taxon>
        <taxon>Pentapetalae</taxon>
        <taxon>Caryophyllales</taxon>
        <taxon>Cactineae</taxon>
        <taxon>Cactaceae</taxon>
        <taxon>Cactoideae</taxon>
        <taxon>Echinocereeae</taxon>
        <taxon>Carnegiea</taxon>
    </lineage>
</organism>
<name>A0A9Q1JN39_9CARY</name>